<organism evidence="7 8">
    <name type="scientific">Parastrongyloides trichosuri</name>
    <name type="common">Possum-specific nematode worm</name>
    <dbReference type="NCBI Taxonomy" id="131310"/>
    <lineage>
        <taxon>Eukaryota</taxon>
        <taxon>Metazoa</taxon>
        <taxon>Ecdysozoa</taxon>
        <taxon>Nematoda</taxon>
        <taxon>Chromadorea</taxon>
        <taxon>Rhabditida</taxon>
        <taxon>Tylenchina</taxon>
        <taxon>Panagrolaimomorpha</taxon>
        <taxon>Strongyloidoidea</taxon>
        <taxon>Strongyloididae</taxon>
        <taxon>Parastrongyloides</taxon>
    </lineage>
</organism>
<dbReference type="Gene3D" id="3.40.50.300">
    <property type="entry name" value="P-loop containing nucleotide triphosphate hydrolases"/>
    <property type="match status" value="1"/>
</dbReference>
<dbReference type="GO" id="GO:0005663">
    <property type="term" value="C:DNA replication factor C complex"/>
    <property type="evidence" value="ECO:0007669"/>
    <property type="project" value="InterPro"/>
</dbReference>
<evidence type="ECO:0000313" key="8">
    <source>
        <dbReference type="WBParaSite" id="PTRK_0000969600.1"/>
    </source>
</evidence>
<dbReference type="GO" id="GO:0003677">
    <property type="term" value="F:DNA binding"/>
    <property type="evidence" value="ECO:0007669"/>
    <property type="project" value="InterPro"/>
</dbReference>
<evidence type="ECO:0000256" key="1">
    <source>
        <dbReference type="ARBA" id="ARBA00006116"/>
    </source>
</evidence>
<proteinExistence type="inferred from homology"/>
<name>A0A0N4ZMC7_PARTI</name>
<dbReference type="GO" id="GO:0005634">
    <property type="term" value="C:nucleus"/>
    <property type="evidence" value="ECO:0007669"/>
    <property type="project" value="UniProtKB-SubCell"/>
</dbReference>
<keyword evidence="2" id="KW-0235">DNA replication</keyword>
<dbReference type="InterPro" id="IPR008921">
    <property type="entry name" value="DNA_pol3_clamp-load_cplx_C"/>
</dbReference>
<dbReference type="GO" id="GO:0003689">
    <property type="term" value="F:DNA clamp loader activity"/>
    <property type="evidence" value="ECO:0007669"/>
    <property type="project" value="InterPro"/>
</dbReference>
<feature type="region of interest" description="Disordered" evidence="5">
    <location>
        <begin position="743"/>
        <end position="784"/>
    </location>
</feature>
<dbReference type="CDD" id="cd00009">
    <property type="entry name" value="AAA"/>
    <property type="match status" value="1"/>
</dbReference>
<comment type="similarity">
    <text evidence="1">Belongs to the activator 1 large subunit family.</text>
</comment>
<feature type="region of interest" description="Disordered" evidence="5">
    <location>
        <begin position="158"/>
        <end position="254"/>
    </location>
</feature>
<dbReference type="InterPro" id="IPR003593">
    <property type="entry name" value="AAA+_ATPase"/>
</dbReference>
<dbReference type="SUPFAM" id="SSF52540">
    <property type="entry name" value="P-loop containing nucleoside triphosphate hydrolases"/>
    <property type="match status" value="1"/>
</dbReference>
<evidence type="ECO:0000256" key="4">
    <source>
        <dbReference type="ARBA" id="ARBA00022840"/>
    </source>
</evidence>
<dbReference type="Proteomes" id="UP000038045">
    <property type="component" value="Unplaced"/>
</dbReference>
<evidence type="ECO:0000259" key="6">
    <source>
        <dbReference type="SMART" id="SM00382"/>
    </source>
</evidence>
<dbReference type="WBParaSite" id="PTRK_0000969600.1">
    <property type="protein sequence ID" value="PTRK_0000969600.1"/>
    <property type="gene ID" value="PTRK_0000969600"/>
</dbReference>
<feature type="compositionally biased region" description="Basic and acidic residues" evidence="5">
    <location>
        <begin position="115"/>
        <end position="132"/>
    </location>
</feature>
<evidence type="ECO:0000256" key="5">
    <source>
        <dbReference type="SAM" id="MobiDB-lite"/>
    </source>
</evidence>
<feature type="compositionally biased region" description="Acidic residues" evidence="5">
    <location>
        <begin position="772"/>
        <end position="784"/>
    </location>
</feature>
<feature type="compositionally biased region" description="Basic and acidic residues" evidence="5">
    <location>
        <begin position="749"/>
        <end position="758"/>
    </location>
</feature>
<dbReference type="InterPro" id="IPR013725">
    <property type="entry name" value="DNA_replication_fac_RFC1_C"/>
</dbReference>
<dbReference type="AlphaFoldDB" id="A0A0N4ZMC7"/>
<sequence length="784" mass="88507">MPRLRSALSFENEHGITPESSPIKEKKKPRKRKIIDSDDEDEVKTTANEVKKKKKLSNIEDKISDNDNEEDLGAIKRSVRGIKEKKKPEPKSKKKGPIVDTKQTKLEFFLNNTKTSDKKDKKDEKERKDTPVKKTISATDYFSKLTVSSLPPIDEKNEELLSLSSGSDVPMSCESFHSSPVESKKKDIIEKKPQTPKKNVVEKGKSSVKPKTELTKEVNKKRYQKDDVSPVPKKKSPVKPRQPSPPPKGPQDMLWVDKYVPKTIKELIGQQTDKSPTYKLLNWLKSWSKNNLGVGGTVKKVKPTGMQAKSDGDAFKAALLSGPPGIGKTTCATLVCKELGLKYIQLNASDSRGKKILQEKVAECLKSRDITSFFKVKDDKKKSECEQVLIMDEVDGMSGSDDRAGISELITMIKHSKIPIICICNDRFSRKLSSLANHCFDLRFAKPTSNQVRGRLMAIASKEGIKIPADKMLQVAETSNLDIRQSIYNLQLLKCGGDTSKLTAKDTAVNIFDAAKKILDPRTPMYERTRLYFSDYSIMPLFVQENYINIEPTKMNKAQTLRALAKSAEVLSYVDVMDNQIRKNQNWGLLNDQCTFAAILVPGYMQGYLNGQLAFPTHLGKVSQINKRYRMAKQLTFHMSTKLSIDITSLVIDVLPVLRRQLAEPLIKKQNDGIPEVIDLYNHYALNKEDQEFIIELTDWSNEEEIEKSIPSKVKAAFTRALTKENRMLPYADVENDVMKVTKGKKTSKKELIKKRNDEDESSDSESVSDGNVDELTDELIDVY</sequence>
<dbReference type="CDD" id="cd18140">
    <property type="entry name" value="HLD_clamp_RFC"/>
    <property type="match status" value="1"/>
</dbReference>
<feature type="compositionally biased region" description="Pro residues" evidence="5">
    <location>
        <begin position="240"/>
        <end position="249"/>
    </location>
</feature>
<protein>
    <submittedName>
        <fullName evidence="8">AAA domain-containing protein</fullName>
    </submittedName>
</protein>
<dbReference type="Gene3D" id="1.20.272.10">
    <property type="match status" value="1"/>
</dbReference>
<dbReference type="InterPro" id="IPR003959">
    <property type="entry name" value="ATPase_AAA_core"/>
</dbReference>
<dbReference type="GO" id="GO:0016887">
    <property type="term" value="F:ATP hydrolysis activity"/>
    <property type="evidence" value="ECO:0007669"/>
    <property type="project" value="InterPro"/>
</dbReference>
<dbReference type="InterPro" id="IPR027417">
    <property type="entry name" value="P-loop_NTPase"/>
</dbReference>
<dbReference type="InterPro" id="IPR047854">
    <property type="entry name" value="RFC_lid"/>
</dbReference>
<dbReference type="GO" id="GO:0005524">
    <property type="term" value="F:ATP binding"/>
    <property type="evidence" value="ECO:0007669"/>
    <property type="project" value="UniProtKB-KW"/>
</dbReference>
<feature type="compositionally biased region" description="Basic and acidic residues" evidence="5">
    <location>
        <begin position="182"/>
        <end position="228"/>
    </location>
</feature>
<dbReference type="GO" id="GO:0006260">
    <property type="term" value="P:DNA replication"/>
    <property type="evidence" value="ECO:0007669"/>
    <property type="project" value="UniProtKB-KW"/>
</dbReference>
<dbReference type="Pfam" id="PF08519">
    <property type="entry name" value="RFC1"/>
    <property type="match status" value="1"/>
</dbReference>
<dbReference type="Gene3D" id="1.10.8.60">
    <property type="match status" value="1"/>
</dbReference>
<dbReference type="GO" id="GO:0006281">
    <property type="term" value="P:DNA repair"/>
    <property type="evidence" value="ECO:0007669"/>
    <property type="project" value="InterPro"/>
</dbReference>
<dbReference type="FunFam" id="3.40.50.300:FF:000395">
    <property type="entry name" value="Replication factor C subunit 1"/>
    <property type="match status" value="1"/>
</dbReference>
<dbReference type="Pfam" id="PF25361">
    <property type="entry name" value="AAA_lid_RFC1"/>
    <property type="match status" value="1"/>
</dbReference>
<keyword evidence="7" id="KW-1185">Reference proteome</keyword>
<dbReference type="PANTHER" id="PTHR23389">
    <property type="entry name" value="CHROMOSOME TRANSMISSION FIDELITY FACTOR 18"/>
    <property type="match status" value="1"/>
</dbReference>
<reference evidence="8" key="1">
    <citation type="submission" date="2017-02" db="UniProtKB">
        <authorList>
            <consortium name="WormBaseParasite"/>
        </authorList>
    </citation>
    <scope>IDENTIFICATION</scope>
</reference>
<evidence type="ECO:0000256" key="3">
    <source>
        <dbReference type="ARBA" id="ARBA00022741"/>
    </source>
</evidence>
<evidence type="ECO:0000313" key="7">
    <source>
        <dbReference type="Proteomes" id="UP000038045"/>
    </source>
</evidence>
<dbReference type="SUPFAM" id="SSF48019">
    <property type="entry name" value="post-AAA+ oligomerization domain-like"/>
    <property type="match status" value="1"/>
</dbReference>
<dbReference type="STRING" id="131310.A0A0N4ZMC7"/>
<dbReference type="SMART" id="SM00382">
    <property type="entry name" value="AAA"/>
    <property type="match status" value="1"/>
</dbReference>
<dbReference type="PANTHER" id="PTHR23389:SF6">
    <property type="entry name" value="REPLICATION FACTOR C SUBUNIT 1"/>
    <property type="match status" value="1"/>
</dbReference>
<evidence type="ECO:0000256" key="2">
    <source>
        <dbReference type="ARBA" id="ARBA00022705"/>
    </source>
</evidence>
<keyword evidence="4" id="KW-0067">ATP-binding</keyword>
<accession>A0A0N4ZMC7</accession>
<feature type="domain" description="AAA+ ATPase" evidence="6">
    <location>
        <begin position="314"/>
        <end position="450"/>
    </location>
</feature>
<keyword evidence="3" id="KW-0547">Nucleotide-binding</keyword>
<feature type="region of interest" description="Disordered" evidence="5">
    <location>
        <begin position="1"/>
        <end position="135"/>
    </location>
</feature>
<dbReference type="Pfam" id="PF00004">
    <property type="entry name" value="AAA"/>
    <property type="match status" value="1"/>
</dbReference>